<evidence type="ECO:0000259" key="12">
    <source>
        <dbReference type="PROSITE" id="PS50026"/>
    </source>
</evidence>
<evidence type="ECO:0000256" key="4">
    <source>
        <dbReference type="ARBA" id="ARBA00022737"/>
    </source>
</evidence>
<keyword evidence="7" id="KW-1015">Disulfide bond</keyword>
<dbReference type="CDD" id="cd00110">
    <property type="entry name" value="LamG"/>
    <property type="match status" value="6"/>
</dbReference>
<organism evidence="13 14">
    <name type="scientific">Galendromus occidentalis</name>
    <name type="common">western predatory mite</name>
    <dbReference type="NCBI Taxonomy" id="34638"/>
    <lineage>
        <taxon>Eukaryota</taxon>
        <taxon>Metazoa</taxon>
        <taxon>Ecdysozoa</taxon>
        <taxon>Arthropoda</taxon>
        <taxon>Chelicerata</taxon>
        <taxon>Arachnida</taxon>
        <taxon>Acari</taxon>
        <taxon>Parasitiformes</taxon>
        <taxon>Mesostigmata</taxon>
        <taxon>Gamasina</taxon>
        <taxon>Phytoseioidea</taxon>
        <taxon>Phytoseiidae</taxon>
        <taxon>Typhlodrominae</taxon>
        <taxon>Galendromus</taxon>
    </lineage>
</organism>
<evidence type="ECO:0000256" key="10">
    <source>
        <dbReference type="SAM" id="Phobius"/>
    </source>
</evidence>
<dbReference type="SMART" id="SM00181">
    <property type="entry name" value="EGF"/>
    <property type="match status" value="2"/>
</dbReference>
<reference evidence="14" key="1">
    <citation type="submission" date="2025-08" db="UniProtKB">
        <authorList>
            <consortium name="RefSeq"/>
        </authorList>
    </citation>
    <scope>IDENTIFICATION</scope>
</reference>
<dbReference type="Pfam" id="PF02210">
    <property type="entry name" value="Laminin_G_2"/>
    <property type="match status" value="5"/>
</dbReference>
<evidence type="ECO:0000259" key="11">
    <source>
        <dbReference type="PROSITE" id="PS50025"/>
    </source>
</evidence>
<accession>A0AAJ7SG67</accession>
<feature type="region of interest" description="Disordered" evidence="9">
    <location>
        <begin position="385"/>
        <end position="411"/>
    </location>
</feature>
<comment type="caution">
    <text evidence="8">Lacks conserved residue(s) required for the propagation of feature annotation.</text>
</comment>
<evidence type="ECO:0000256" key="5">
    <source>
        <dbReference type="ARBA" id="ARBA00022989"/>
    </source>
</evidence>
<evidence type="ECO:0000256" key="8">
    <source>
        <dbReference type="PROSITE-ProRule" id="PRU00076"/>
    </source>
</evidence>
<evidence type="ECO:0000256" key="1">
    <source>
        <dbReference type="ARBA" id="ARBA00004479"/>
    </source>
</evidence>
<dbReference type="GeneID" id="100909316"/>
<evidence type="ECO:0000256" key="2">
    <source>
        <dbReference type="ARBA" id="ARBA00022536"/>
    </source>
</evidence>
<feature type="domain" description="EGF-like" evidence="12">
    <location>
        <begin position="815"/>
        <end position="852"/>
    </location>
</feature>
<dbReference type="PROSITE" id="PS50025">
    <property type="entry name" value="LAM_G_DOMAIN"/>
    <property type="match status" value="6"/>
</dbReference>
<feature type="domain" description="Laminin G" evidence="11">
    <location>
        <begin position="453"/>
        <end position="602"/>
    </location>
</feature>
<feature type="domain" description="Laminin G" evidence="11">
    <location>
        <begin position="855"/>
        <end position="1024"/>
    </location>
</feature>
<proteinExistence type="predicted"/>
<gene>
    <name evidence="14" type="primary">LOC100909316</name>
</gene>
<dbReference type="Gene3D" id="2.60.120.200">
    <property type="match status" value="6"/>
</dbReference>
<evidence type="ECO:0000313" key="13">
    <source>
        <dbReference type="Proteomes" id="UP000694867"/>
    </source>
</evidence>
<dbReference type="GO" id="GO:0016020">
    <property type="term" value="C:membrane"/>
    <property type="evidence" value="ECO:0007669"/>
    <property type="project" value="UniProtKB-SubCell"/>
</dbReference>
<feature type="domain" description="Laminin G" evidence="11">
    <location>
        <begin position="1203"/>
        <end position="1376"/>
    </location>
</feature>
<feature type="compositionally biased region" description="Polar residues" evidence="9">
    <location>
        <begin position="1382"/>
        <end position="1394"/>
    </location>
</feature>
<feature type="domain" description="Laminin G" evidence="11">
    <location>
        <begin position="220"/>
        <end position="416"/>
    </location>
</feature>
<evidence type="ECO:0000256" key="6">
    <source>
        <dbReference type="ARBA" id="ARBA00023136"/>
    </source>
</evidence>
<keyword evidence="5 10" id="KW-1133">Transmembrane helix</keyword>
<evidence type="ECO:0000313" key="14">
    <source>
        <dbReference type="RefSeq" id="XP_028968153.1"/>
    </source>
</evidence>
<dbReference type="Gene3D" id="2.10.25.10">
    <property type="entry name" value="Laminin"/>
    <property type="match status" value="1"/>
</dbReference>
<protein>
    <submittedName>
        <fullName evidence="14">Neurexin-1b</fullName>
    </submittedName>
</protein>
<dbReference type="InterPro" id="IPR001791">
    <property type="entry name" value="Laminin_G"/>
</dbReference>
<dbReference type="RefSeq" id="XP_028968153.1">
    <property type="nucleotide sequence ID" value="XM_029112320.1"/>
</dbReference>
<dbReference type="SMART" id="SM00282">
    <property type="entry name" value="LamG"/>
    <property type="match status" value="6"/>
</dbReference>
<dbReference type="FunFam" id="2.10.25.10:FF:000029">
    <property type="entry name" value="neurexin-1 isoform X1"/>
    <property type="match status" value="1"/>
</dbReference>
<feature type="domain" description="Laminin G" evidence="11">
    <location>
        <begin position="1032"/>
        <end position="1200"/>
    </location>
</feature>
<dbReference type="PANTHER" id="PTHR15036:SF49">
    <property type="entry name" value="AXOTACTIN"/>
    <property type="match status" value="1"/>
</dbReference>
<comment type="subcellular location">
    <subcellularLocation>
        <location evidence="1">Membrane</location>
        <topology evidence="1">Single-pass type I membrane protein</topology>
    </subcellularLocation>
</comment>
<dbReference type="InterPro" id="IPR050372">
    <property type="entry name" value="Neurexin-related_CASP"/>
</dbReference>
<feature type="domain" description="Laminin G" evidence="11">
    <location>
        <begin position="627"/>
        <end position="812"/>
    </location>
</feature>
<sequence>MPPYLTSRTASHRRPGFGLMNHEIVLVTVLVVAGRLDVGSTTSASNTHGLALWFCRTATVTICLGDLQKLPLNLAMKIYDMKIMAIVRYGMSTIAPHLAKTTMTELDKSKTIFLKATLGLSRYTSNTFVLALAGEKTLCEDLSELGYRFNDTAWNEYRESLKIKRAKHHNAGFTTGPAFTGETWKNANQKNRAYICRIMWLSTLMVLSAVLCAHVHAGSEITLDGTQSSSVQFKKWFTGTNSSLVFEFRTSSPNGLLLYADDSTGRHFVEVKVIEGKFSLRYLLPGSVNPRSSRLVFGRGVADGQWHRFEMFRSGTESTHWRLDEELRSDVSSTSAARVVSDNELFLYFGGLPQWYSVKTRTLALTTAFFEQHFRGQIRNVEFSSPDGVGPQAVSSSSSPPPPSSPRDITGRNVTCVPNPCHGGRCLTTSEGIRCDCRGLDAKGRYCDKPVKSAELYLNGESHLKFEQREAIVSTNENISFYFKTSKRSGVILHLYHEQGDSALVQLRDGLLEVSLRTSGQSHSLAIDLSVDQQTPERILVDVSAHWASTILIGTSRDGRANFEGCLKKLELTSSGLFLDLVRLAKSDMGLLGANGSVDFKCQPSGGRNSGGSSLSKAAPKKVQKEQVVSFLTPDSFMIIPTWAPRKHASRKSEISLHFRTNEENGVLVYSSPSVLSHFERAFYFIIELNQGQLQLRIGVAGYRRRVTLPMSMADSQWHKLSLTMDRTGYVIFKSDSSSREFRVHGAPASLYETAGPLFVGGLSLGKNSYPSGLWSEAIIHRGFVGCLRDLTIAGERFDLKAHVSQAIQTGCVRSPPKCSSSPCYHGGICNEGWNRFVCDCSRTEYAGPTCEQPANTLRFTGAEHITAALTENQQSSAEEIVFRFRTEKASRPVFSSHPDKLIRASLEDGKFRVVYSFSNKNTSQVVTQTGYGLDDNRWHFVRILRTGSNVAIMVDQESTFAETPPNPKLKLLSIRFGRALGADVSSSFVGEIQHLSINQAPISEPLAASGEISGFNLESNFDSAVQLSGEQFSTFSTPQSFVALSSSPFRGMSINLRLRPAVDNGLLFHWAGANGSCVSLELDEARVKLIVARPDRTNVIHDKKALNDNNLHSVRVHFVTGFYRLRIDDDEAGAVEPLDVGLLEGLVYIGGVRDYNALPAELKSRTGYSGCISVEDVNGQSISLVSEAVIPSATVTAGCLESTAYEFNGNGLLLTSSAVRRPRSGDSLVLGLVSEIDNAVIVRIEFLATNEYIQIEIIDGVIFVVYNVGGEDYALNQPGQFLNDGRYHVVRFTHKIKASTLQLDDLPVQTRKPTDDEESDDSATSADVKIQVGGVLSSTAVAKGFRGILAGLVLDTIKVLDLSPDTGDIVVQGDATRLTSIGHSKYSPSQSLGDQPLMPSDSKPPVEVYERDDLVYSEGSGCYESDDDDADCGVGESNSAGDELVTAVYIPSQRKISSQYTSTTSTTSRPKKIYSCHDDEDCVEEGSGNNVDFSASPPGIVVTPRAPYESNDNHQYNHDDHNSSTADIQHHARAVDHQNISDQNAFQAQNNIDYSCKSLIGALIAVAIPAGIPEVFSVPIPEVHVPTQMNKEIAKQPPRVDTAAADGTALIIGIIAGILISIVIIALLLYRFKSRPGGSCKPNNLYYNPCVQVPGEAAPLGPPHNSLNGTCIPYGTPAAGGQAVPPFSTLHKGMASAAGGKKASEGKDPQEWYV</sequence>
<keyword evidence="4" id="KW-0677">Repeat</keyword>
<keyword evidence="13" id="KW-1185">Reference proteome</keyword>
<feature type="region of interest" description="Disordered" evidence="9">
    <location>
        <begin position="1382"/>
        <end position="1406"/>
    </location>
</feature>
<dbReference type="PANTHER" id="PTHR15036">
    <property type="entry name" value="PIKACHURIN-LIKE PROTEIN"/>
    <property type="match status" value="1"/>
</dbReference>
<keyword evidence="2 8" id="KW-0245">EGF-like domain</keyword>
<feature type="transmembrane region" description="Helical" evidence="10">
    <location>
        <begin position="1610"/>
        <end position="1631"/>
    </location>
</feature>
<evidence type="ECO:0000256" key="7">
    <source>
        <dbReference type="ARBA" id="ARBA00023157"/>
    </source>
</evidence>
<evidence type="ECO:0000256" key="9">
    <source>
        <dbReference type="SAM" id="MobiDB-lite"/>
    </source>
</evidence>
<dbReference type="SUPFAM" id="SSF49899">
    <property type="entry name" value="Concanavalin A-like lectins/glucanases"/>
    <property type="match status" value="6"/>
</dbReference>
<dbReference type="CDD" id="cd00054">
    <property type="entry name" value="EGF_CA"/>
    <property type="match status" value="1"/>
</dbReference>
<dbReference type="KEGG" id="goe:100909316"/>
<dbReference type="Proteomes" id="UP000694867">
    <property type="component" value="Unplaced"/>
</dbReference>
<dbReference type="PROSITE" id="PS50026">
    <property type="entry name" value="EGF_3"/>
    <property type="match status" value="1"/>
</dbReference>
<keyword evidence="3 10" id="KW-0812">Transmembrane</keyword>
<name>A0AAJ7SG67_9ACAR</name>
<keyword evidence="6 10" id="KW-0472">Membrane</keyword>
<evidence type="ECO:0000256" key="3">
    <source>
        <dbReference type="ARBA" id="ARBA00022692"/>
    </source>
</evidence>
<dbReference type="InterPro" id="IPR013320">
    <property type="entry name" value="ConA-like_dom_sf"/>
</dbReference>
<dbReference type="InterPro" id="IPR000742">
    <property type="entry name" value="EGF"/>
</dbReference>